<evidence type="ECO:0000313" key="4">
    <source>
        <dbReference type="EMBL" id="SFV76502.1"/>
    </source>
</evidence>
<dbReference type="InterPro" id="IPR027266">
    <property type="entry name" value="TrmE/GcvT-like"/>
</dbReference>
<dbReference type="SUPFAM" id="SSF103025">
    <property type="entry name" value="Folate-binding domain"/>
    <property type="match status" value="1"/>
</dbReference>
<evidence type="ECO:0000256" key="3">
    <source>
        <dbReference type="ARBA" id="ARBA00023128"/>
    </source>
</evidence>
<dbReference type="NCBIfam" id="TIGR03317">
    <property type="entry name" value="ygfZ_signature"/>
    <property type="match status" value="1"/>
</dbReference>
<dbReference type="InterPro" id="IPR017703">
    <property type="entry name" value="YgfZ/GCV_T_CS"/>
</dbReference>
<dbReference type="PANTHER" id="PTHR22602:SF0">
    <property type="entry name" value="TRANSFERASE CAF17, MITOCHONDRIAL-RELATED"/>
    <property type="match status" value="1"/>
</dbReference>
<evidence type="ECO:0000256" key="2">
    <source>
        <dbReference type="ARBA" id="ARBA00022946"/>
    </source>
</evidence>
<dbReference type="Gene3D" id="2.40.30.160">
    <property type="match status" value="1"/>
</dbReference>
<dbReference type="AlphaFoldDB" id="A0A1W1D7T7"/>
<sequence>MIIQLTHRTLLKLTGSEVQSFLQGQFSNDINALEEGVVQLNAYCQHQGKIMALIWVMKRADEYYLSFPETLSAEIVKKLTMFKMMSDVTIKDITNEMVQFGMVAETIDGAFVLNTMQSIALLDSDHGFELADENVWEESCIANEVPEVELATVEKFVPQLLNLDIDEVGVNFSKGCYPGQEVVARLHYLGKSKRRMRAFECDGEIEVGDELLVASSASTKASGIVVRRVKLNSKSLCLATVEIAYEDDEITLNNSQKTKLTRIHND</sequence>
<keyword evidence="2" id="KW-0809">Transit peptide</keyword>
<dbReference type="GO" id="GO:0016226">
    <property type="term" value="P:iron-sulfur cluster assembly"/>
    <property type="evidence" value="ECO:0007669"/>
    <property type="project" value="TreeGrafter"/>
</dbReference>
<keyword evidence="3" id="KW-0496">Mitochondrion</keyword>
<dbReference type="PANTHER" id="PTHR22602">
    <property type="entry name" value="TRANSFERASE CAF17, MITOCHONDRIAL-RELATED"/>
    <property type="match status" value="1"/>
</dbReference>
<dbReference type="EMBL" id="FPHR01000004">
    <property type="protein sequence ID" value="SFV76502.1"/>
    <property type="molecule type" value="Genomic_DNA"/>
</dbReference>
<dbReference type="GO" id="GO:0005739">
    <property type="term" value="C:mitochondrion"/>
    <property type="evidence" value="ECO:0007669"/>
    <property type="project" value="UniProtKB-SubCell"/>
</dbReference>
<protein>
    <submittedName>
        <fullName evidence="4">Folate-dependent protein for Fe/S cluster synthesis/repair in oxidative stress</fullName>
    </submittedName>
</protein>
<proteinExistence type="predicted"/>
<gene>
    <name evidence="4" type="ORF">MNB_SUP05-4-231</name>
</gene>
<accession>A0A1W1D7T7</accession>
<comment type="subcellular location">
    <subcellularLocation>
        <location evidence="1">Mitochondrion</location>
    </subcellularLocation>
</comment>
<reference evidence="4" key="1">
    <citation type="submission" date="2016-10" db="EMBL/GenBank/DDBJ databases">
        <authorList>
            <person name="de Groot N.N."/>
        </authorList>
    </citation>
    <scope>NUCLEOTIDE SEQUENCE</scope>
</reference>
<organism evidence="4">
    <name type="scientific">hydrothermal vent metagenome</name>
    <dbReference type="NCBI Taxonomy" id="652676"/>
    <lineage>
        <taxon>unclassified sequences</taxon>
        <taxon>metagenomes</taxon>
        <taxon>ecological metagenomes</taxon>
    </lineage>
</organism>
<evidence type="ECO:0000256" key="1">
    <source>
        <dbReference type="ARBA" id="ARBA00004173"/>
    </source>
</evidence>
<dbReference type="InterPro" id="IPR045179">
    <property type="entry name" value="YgfZ/GcvT"/>
</dbReference>
<name>A0A1W1D7T7_9ZZZZ</name>
<dbReference type="Gene3D" id="3.30.1360.120">
    <property type="entry name" value="Probable tRNA modification gtpase trme, domain 1"/>
    <property type="match status" value="1"/>
</dbReference>